<dbReference type="InterPro" id="IPR011110">
    <property type="entry name" value="Reg_prop"/>
</dbReference>
<protein>
    <submittedName>
        <fullName evidence="4">Possible sensor protein</fullName>
    </submittedName>
</protein>
<dbReference type="eggNOG" id="COG3292">
    <property type="taxonomic scope" value="Bacteria"/>
</dbReference>
<dbReference type="InterPro" id="IPR011123">
    <property type="entry name" value="Y_Y_Y"/>
</dbReference>
<dbReference type="InterPro" id="IPR015943">
    <property type="entry name" value="WD40/YVTN_repeat-like_dom_sf"/>
</dbReference>
<dbReference type="HOGENOM" id="CLU_000445_28_2_10"/>
<dbReference type="InterPro" id="IPR036322">
    <property type="entry name" value="WD40_repeat_dom_sf"/>
</dbReference>
<dbReference type="Proteomes" id="UP000002945">
    <property type="component" value="Unassembled WGS sequence"/>
</dbReference>
<feature type="domain" description="Two component regulator three Y" evidence="3">
    <location>
        <begin position="638"/>
        <end position="701"/>
    </location>
</feature>
<feature type="domain" description="Signal transduction histidine kinase internal region" evidence="2">
    <location>
        <begin position="755"/>
        <end position="834"/>
    </location>
</feature>
<evidence type="ECO:0000313" key="4">
    <source>
        <dbReference type="EMBL" id="EDP97903.1"/>
    </source>
</evidence>
<evidence type="ECO:0000259" key="3">
    <source>
        <dbReference type="Pfam" id="PF07495"/>
    </source>
</evidence>
<feature type="transmembrane region" description="Helical" evidence="1">
    <location>
        <begin position="709"/>
        <end position="728"/>
    </location>
</feature>
<proteinExistence type="predicted"/>
<dbReference type="Pfam" id="PF07494">
    <property type="entry name" value="Reg_prop"/>
    <property type="match status" value="1"/>
</dbReference>
<dbReference type="SUPFAM" id="SSF55874">
    <property type="entry name" value="ATPase domain of HSP90 chaperone/DNA topoisomerase II/histidine kinase"/>
    <property type="match status" value="1"/>
</dbReference>
<evidence type="ECO:0000313" key="5">
    <source>
        <dbReference type="Proteomes" id="UP000002945"/>
    </source>
</evidence>
<accession>A9DIH6</accession>
<keyword evidence="1" id="KW-0472">Membrane</keyword>
<dbReference type="SUPFAM" id="SSF50978">
    <property type="entry name" value="WD40 repeat-like"/>
    <property type="match status" value="1"/>
</dbReference>
<keyword evidence="5" id="KW-1185">Reference proteome</keyword>
<dbReference type="eggNOG" id="COG2972">
    <property type="taxonomic scope" value="Bacteria"/>
</dbReference>
<dbReference type="Pfam" id="PF06580">
    <property type="entry name" value="His_kinase"/>
    <property type="match status" value="1"/>
</dbReference>
<keyword evidence="1" id="KW-1133">Transmembrane helix</keyword>
<dbReference type="InterPro" id="IPR036890">
    <property type="entry name" value="HATPase_C_sf"/>
</dbReference>
<dbReference type="PANTHER" id="PTHR34220:SF7">
    <property type="entry name" value="SENSOR HISTIDINE KINASE YPDA"/>
    <property type="match status" value="1"/>
</dbReference>
<keyword evidence="1" id="KW-0812">Transmembrane</keyword>
<evidence type="ECO:0000256" key="1">
    <source>
        <dbReference type="SAM" id="Phobius"/>
    </source>
</evidence>
<dbReference type="EMBL" id="ABIB01000001">
    <property type="protein sequence ID" value="EDP97903.1"/>
    <property type="molecule type" value="Genomic_DNA"/>
</dbReference>
<dbReference type="Gene3D" id="2.60.40.10">
    <property type="entry name" value="Immunoglobulins"/>
    <property type="match status" value="1"/>
</dbReference>
<sequence length="962" mass="111813">MFRTVKHTFVFLLILIYTQIVSSQHPVANNLSDITNLPYNEFYDILEDSNNYIWLAANRGLLRYDGYNYTKFTNPSQKGKAVFGLKEDHTGTIWCNNLYGQLFYVKNDKLEVFLDLNHITDGQLATFEVSKDHIIIFTSAGVFKISKVTKEIQQLTSNPVITSCQFQDNFYFFPIHQIPALQTIEGTKERTVAEITSKSIIETPKIFKVNTKQLLLIYKNELNYVLNLFDVKNEQLISIKTPTELLKTTIYNVLTIDKKIWFCTVSGVFVYELIEDQLLLKNHLFKEESITNIIKDFNTNYWLTTIDNGVLVSPNLSIKTFELPSKASKITASCSLDKDRFVLGTNQGTLLFYDNFKLIDEVRLPSKIVIKLIQFDSFNDQLIISTSHAQSYEYDLKDQFIQNTHRKFAVAKSIQILDANRVFYGNYKEAIIYEKTRQRLLREKRVTTSYILPNQQLLIAFVDGLFLYDKNDNSTPILYNGEPVLVSEITATKSHVWILTQNNKVLLYDNGIIKDTQNFTNLEISTIKADQNTLWLAIDKGLVKFKTTTNALHFLTGQDGLDFSIKNIELLSDHVVLTTPQSFYTFPKNDQLIFKKYRTAKVHINGVTVNNIDTLVCDQYTFEYDTNKLKFDFHSVGYQANKHMTYQYRLKPIDTEWQAIERGNSFVTFNNLASNDYTFEIKAKNMAGTTFSEVATISFTITKPFWETFWFYVLCSIICIGIISFYFLQKFRKKERKRNSAVQKILMEKKIANLQLENFRSQMNPHFIFNALNSIQDYIISNEKELASSYLVKFSRLIRMYLEYSQQNEITLAKEIQALALYLQLEKVRFEDELNYKINVEKNLNTQQIKVPSLFIQPYIENALKHGLLHKKGERNLTILVQKEHEKLLIIVEDNGIGREKAKEITAQKKTHKPFATRANEERVHIYNTNLKYDINVVVEDVIENSKTTGTKVIIYIPLKFK</sequence>
<dbReference type="GO" id="GO:0016020">
    <property type="term" value="C:membrane"/>
    <property type="evidence" value="ECO:0007669"/>
    <property type="project" value="InterPro"/>
</dbReference>
<dbReference type="InterPro" id="IPR013783">
    <property type="entry name" value="Ig-like_fold"/>
</dbReference>
<dbReference type="STRING" id="391587.KAOT1_11837"/>
<evidence type="ECO:0000259" key="2">
    <source>
        <dbReference type="Pfam" id="PF06580"/>
    </source>
</evidence>
<dbReference type="GO" id="GO:0000155">
    <property type="term" value="F:phosphorelay sensor kinase activity"/>
    <property type="evidence" value="ECO:0007669"/>
    <property type="project" value="InterPro"/>
</dbReference>
<dbReference type="RefSeq" id="WP_007094917.1">
    <property type="nucleotide sequence ID" value="NZ_CP142125.1"/>
</dbReference>
<organism evidence="4 5">
    <name type="scientific">Kordia algicida OT-1</name>
    <dbReference type="NCBI Taxonomy" id="391587"/>
    <lineage>
        <taxon>Bacteria</taxon>
        <taxon>Pseudomonadati</taxon>
        <taxon>Bacteroidota</taxon>
        <taxon>Flavobacteriia</taxon>
        <taxon>Flavobacteriales</taxon>
        <taxon>Flavobacteriaceae</taxon>
        <taxon>Kordia</taxon>
    </lineage>
</organism>
<dbReference type="Gene3D" id="2.130.10.10">
    <property type="entry name" value="YVTN repeat-like/Quinoprotein amine dehydrogenase"/>
    <property type="match status" value="3"/>
</dbReference>
<reference evidence="4 5" key="1">
    <citation type="journal article" date="2011" name="J. Bacteriol.">
        <title>Genome sequence of the algicidal bacterium Kordia algicida OT-1.</title>
        <authorList>
            <person name="Lee H.S."/>
            <person name="Kang S.G."/>
            <person name="Kwon K.K."/>
            <person name="Lee J.H."/>
            <person name="Kim S.J."/>
        </authorList>
    </citation>
    <scope>NUCLEOTIDE SEQUENCE [LARGE SCALE GENOMIC DNA]</scope>
    <source>
        <strain evidence="4 5">OT-1</strain>
    </source>
</reference>
<dbReference type="Pfam" id="PF07495">
    <property type="entry name" value="Y_Y_Y"/>
    <property type="match status" value="1"/>
</dbReference>
<dbReference type="PANTHER" id="PTHR34220">
    <property type="entry name" value="SENSOR HISTIDINE KINASE YPDA"/>
    <property type="match status" value="1"/>
</dbReference>
<dbReference type="InterPro" id="IPR010559">
    <property type="entry name" value="Sig_transdc_His_kin_internal"/>
</dbReference>
<name>A9DIH6_9FLAO</name>
<gene>
    <name evidence="4" type="ORF">KAOT1_11837</name>
</gene>
<dbReference type="OrthoDB" id="9809670at2"/>
<dbReference type="AlphaFoldDB" id="A9DIH6"/>
<dbReference type="Gene3D" id="3.30.565.10">
    <property type="entry name" value="Histidine kinase-like ATPase, C-terminal domain"/>
    <property type="match status" value="1"/>
</dbReference>
<dbReference type="InterPro" id="IPR050640">
    <property type="entry name" value="Bact_2-comp_sensor_kinase"/>
</dbReference>
<comment type="caution">
    <text evidence="4">The sequence shown here is derived from an EMBL/GenBank/DDBJ whole genome shotgun (WGS) entry which is preliminary data.</text>
</comment>